<organism evidence="2 3">
    <name type="scientific">Boletus reticuloceps</name>
    <dbReference type="NCBI Taxonomy" id="495285"/>
    <lineage>
        <taxon>Eukaryota</taxon>
        <taxon>Fungi</taxon>
        <taxon>Dikarya</taxon>
        <taxon>Basidiomycota</taxon>
        <taxon>Agaricomycotina</taxon>
        <taxon>Agaricomycetes</taxon>
        <taxon>Agaricomycetidae</taxon>
        <taxon>Boletales</taxon>
        <taxon>Boletineae</taxon>
        <taxon>Boletaceae</taxon>
        <taxon>Boletoideae</taxon>
        <taxon>Boletus</taxon>
    </lineage>
</organism>
<dbReference type="EMBL" id="JAGFBS010000029">
    <property type="protein sequence ID" value="KAG6372178.1"/>
    <property type="molecule type" value="Genomic_DNA"/>
</dbReference>
<dbReference type="AlphaFoldDB" id="A0A8I2YIZ8"/>
<protein>
    <submittedName>
        <fullName evidence="2">Uncharacterized protein</fullName>
    </submittedName>
</protein>
<sequence>MSARQAFVPRPSSCVSPSDTTDTRSKDGDKAMFGNGNSKARSITAFLGQKRGGTDTAPKGAGLGRANTSRNRRSFEGILRPELTPMSIIPYPTAQLGAGMKQSGAGQTPRKTAGSGAFARPMTPVSVPRGFKKGFGVLTENREDEVTSNVDVHGSGIMFRGPEGDADVRIGAGTGIGGYMRVFGESGGGGNAGGLQSSLECDMAAPVPGYALGGLRTNQEDEGCEIDGIFARSSRPLGEMAEEEVGMENNNNSQRSLGGTKRGMHREDIEESGRYTDDGHQTEGSAKRMRQMRHDPDGYFPISSPHIPSTPGPPTSSVDMLGPSLIVAPMFENMEEFVSLDEIEADWKRWKGCTTEEWLKGTDGEFFEFCSDETHALCRTRTGLHRHIEHGAQYQPNVSPDRIRCPCP</sequence>
<keyword evidence="3" id="KW-1185">Reference proteome</keyword>
<feature type="compositionally biased region" description="Basic and acidic residues" evidence="1">
    <location>
        <begin position="21"/>
        <end position="30"/>
    </location>
</feature>
<feature type="region of interest" description="Disordered" evidence="1">
    <location>
        <begin position="248"/>
        <end position="296"/>
    </location>
</feature>
<feature type="region of interest" description="Disordered" evidence="1">
    <location>
        <begin position="1"/>
        <end position="74"/>
    </location>
</feature>
<comment type="caution">
    <text evidence="2">The sequence shown here is derived from an EMBL/GenBank/DDBJ whole genome shotgun (WGS) entry which is preliminary data.</text>
</comment>
<feature type="compositionally biased region" description="Basic and acidic residues" evidence="1">
    <location>
        <begin position="265"/>
        <end position="281"/>
    </location>
</feature>
<reference evidence="2" key="1">
    <citation type="submission" date="2021-03" db="EMBL/GenBank/DDBJ databases">
        <title>Evolutionary innovations through gain and loss of genes in the ectomycorrhizal Boletales.</title>
        <authorList>
            <person name="Wu G."/>
            <person name="Miyauchi S."/>
            <person name="Morin E."/>
            <person name="Yang Z.-L."/>
            <person name="Xu J."/>
            <person name="Martin F.M."/>
        </authorList>
    </citation>
    <scope>NUCLEOTIDE SEQUENCE</scope>
    <source>
        <strain evidence="2">BR01</strain>
    </source>
</reference>
<evidence type="ECO:0000313" key="3">
    <source>
        <dbReference type="Proteomes" id="UP000683000"/>
    </source>
</evidence>
<feature type="compositionally biased region" description="Polar residues" evidence="1">
    <location>
        <begin position="248"/>
        <end position="257"/>
    </location>
</feature>
<accession>A0A8I2YIZ8</accession>
<dbReference type="OrthoDB" id="3261714at2759"/>
<proteinExistence type="predicted"/>
<gene>
    <name evidence="2" type="ORF">JVT61DRAFT_7971</name>
</gene>
<dbReference type="Proteomes" id="UP000683000">
    <property type="component" value="Unassembled WGS sequence"/>
</dbReference>
<evidence type="ECO:0000256" key="1">
    <source>
        <dbReference type="SAM" id="MobiDB-lite"/>
    </source>
</evidence>
<name>A0A8I2YIZ8_9AGAM</name>
<feature type="region of interest" description="Disordered" evidence="1">
    <location>
        <begin position="98"/>
        <end position="125"/>
    </location>
</feature>
<evidence type="ECO:0000313" key="2">
    <source>
        <dbReference type="EMBL" id="KAG6372178.1"/>
    </source>
</evidence>